<evidence type="ECO:0000256" key="4">
    <source>
        <dbReference type="RuleBase" id="RU362110"/>
    </source>
</evidence>
<dbReference type="GO" id="GO:0005987">
    <property type="term" value="P:sucrose catabolic process"/>
    <property type="evidence" value="ECO:0007669"/>
    <property type="project" value="TreeGrafter"/>
</dbReference>
<evidence type="ECO:0000313" key="8">
    <source>
        <dbReference type="Proteomes" id="UP000288178"/>
    </source>
</evidence>
<dbReference type="InterPro" id="IPR013148">
    <property type="entry name" value="Glyco_hydro_32_N"/>
</dbReference>
<dbReference type="AlphaFoldDB" id="A0A3S2WS83"/>
<evidence type="ECO:0000259" key="5">
    <source>
        <dbReference type="Pfam" id="PF00251"/>
    </source>
</evidence>
<feature type="domain" description="Glycosyl hydrolase family 32 C-terminal" evidence="6">
    <location>
        <begin position="378"/>
        <end position="488"/>
    </location>
</feature>
<dbReference type="PROSITE" id="PS00609">
    <property type="entry name" value="GLYCOSYL_HYDROL_F32"/>
    <property type="match status" value="1"/>
</dbReference>
<dbReference type="SMART" id="SM00640">
    <property type="entry name" value="Glyco_32"/>
    <property type="match status" value="1"/>
</dbReference>
<dbReference type="Pfam" id="PF08244">
    <property type="entry name" value="Glyco_hydro_32C"/>
    <property type="match status" value="1"/>
</dbReference>
<dbReference type="InterPro" id="IPR018053">
    <property type="entry name" value="Glyco_hydro_32_AS"/>
</dbReference>
<accession>A0A3S2WS83</accession>
<dbReference type="PANTHER" id="PTHR42800">
    <property type="entry name" value="EXOINULINASE INUD (AFU_ORTHOLOGUE AFUA_5G00480)"/>
    <property type="match status" value="1"/>
</dbReference>
<evidence type="ECO:0000259" key="6">
    <source>
        <dbReference type="Pfam" id="PF08244"/>
    </source>
</evidence>
<dbReference type="RefSeq" id="WP_128200165.1">
    <property type="nucleotide sequence ID" value="NZ_SACT01000008.1"/>
</dbReference>
<keyword evidence="2 4" id="KW-0378">Hydrolase</keyword>
<dbReference type="Gene3D" id="2.60.120.560">
    <property type="entry name" value="Exo-inulinase, domain 1"/>
    <property type="match status" value="1"/>
</dbReference>
<dbReference type="Proteomes" id="UP000288178">
    <property type="component" value="Unassembled WGS sequence"/>
</dbReference>
<organism evidence="7 8">
    <name type="scientific">Rubrivivax albus</name>
    <dbReference type="NCBI Taxonomy" id="2499835"/>
    <lineage>
        <taxon>Bacteria</taxon>
        <taxon>Pseudomonadati</taxon>
        <taxon>Pseudomonadota</taxon>
        <taxon>Betaproteobacteria</taxon>
        <taxon>Burkholderiales</taxon>
        <taxon>Sphaerotilaceae</taxon>
        <taxon>Rubrivivax</taxon>
    </lineage>
</organism>
<proteinExistence type="inferred from homology"/>
<dbReference type="SUPFAM" id="SSF49899">
    <property type="entry name" value="Concanavalin A-like lectins/glucanases"/>
    <property type="match status" value="1"/>
</dbReference>
<dbReference type="Gene3D" id="2.115.10.20">
    <property type="entry name" value="Glycosyl hydrolase domain, family 43"/>
    <property type="match status" value="1"/>
</dbReference>
<protein>
    <submittedName>
        <fullName evidence="7">Glycoside hydrolase family 32 protein</fullName>
    </submittedName>
</protein>
<keyword evidence="8" id="KW-1185">Reference proteome</keyword>
<dbReference type="Pfam" id="PF00251">
    <property type="entry name" value="Glyco_hydro_32N"/>
    <property type="match status" value="1"/>
</dbReference>
<name>A0A3S2WS83_9BURK</name>
<evidence type="ECO:0000256" key="1">
    <source>
        <dbReference type="ARBA" id="ARBA00009902"/>
    </source>
</evidence>
<dbReference type="PANTHER" id="PTHR42800:SF1">
    <property type="entry name" value="EXOINULINASE INUD (AFU_ORTHOLOGUE AFUA_5G00480)"/>
    <property type="match status" value="1"/>
</dbReference>
<sequence length="498" mass="54941">MTLPHSHHTREAEADTQQFRPSFHFTPAAHWMNDPNGMVHHRGVWHLFFQYHPHSAVWGPMHWGHATSSDLMHWQEQPIALQPDALGMIFSGSAVVDVGDTAGFARAAGVQTVPLVAVFTHHGERQNPDDVTHEKQSLACSLDDGLTWTPYAGNPVLRNPGALDFRDPKVRWLPDRERWLMVLAVGDHVAFYTSPDLKDWTHESDFGAGQGAHDGVWECPDLFPLQCEGRTHWVLLVSLVEGGPNGGSATQYFVGDFDGHRFTAPPGPTRWLDHGPDNYAGVTWSNAPGGRTVFMGWMSNWTYARQVPTSPWRSAMTLPRELQLRLVEGQWRVASLPAAEVRAAEGPAMAIDPSQPLDAALTDALRLTGGRLALHLHARQADGFVLTLGNEAGDQLRLGFAADEQRFFIDRRQAGQVDFQPAFADRHGVPRVATPSGLDLTIYLDACSVELFADGGLSVLTSLIFPRAPWATMRFEAGDGLALDRLTVHAMPAPERRA</sequence>
<dbReference type="SUPFAM" id="SSF75005">
    <property type="entry name" value="Arabinanase/levansucrase/invertase"/>
    <property type="match status" value="1"/>
</dbReference>
<keyword evidence="3 4" id="KW-0326">Glycosidase</keyword>
<dbReference type="GO" id="GO:0005737">
    <property type="term" value="C:cytoplasm"/>
    <property type="evidence" value="ECO:0007669"/>
    <property type="project" value="TreeGrafter"/>
</dbReference>
<dbReference type="CDD" id="cd18622">
    <property type="entry name" value="GH32_Inu-like"/>
    <property type="match status" value="1"/>
</dbReference>
<dbReference type="EMBL" id="SACT01000008">
    <property type="protein sequence ID" value="RVT49414.1"/>
    <property type="molecule type" value="Genomic_DNA"/>
</dbReference>
<evidence type="ECO:0000256" key="2">
    <source>
        <dbReference type="ARBA" id="ARBA00022801"/>
    </source>
</evidence>
<reference evidence="7 8" key="1">
    <citation type="submission" date="2019-01" db="EMBL/GenBank/DDBJ databases">
        <authorList>
            <person name="Chen W.-M."/>
        </authorList>
    </citation>
    <scope>NUCLEOTIDE SEQUENCE [LARGE SCALE GENOMIC DNA]</scope>
    <source>
        <strain evidence="7 8">ICH-3</strain>
    </source>
</reference>
<feature type="domain" description="Glycosyl hydrolase family 32 N-terminal" evidence="5">
    <location>
        <begin position="24"/>
        <end position="325"/>
    </location>
</feature>
<dbReference type="InterPro" id="IPR013320">
    <property type="entry name" value="ConA-like_dom_sf"/>
</dbReference>
<dbReference type="GO" id="GO:0004575">
    <property type="term" value="F:sucrose alpha-glucosidase activity"/>
    <property type="evidence" value="ECO:0007669"/>
    <property type="project" value="TreeGrafter"/>
</dbReference>
<dbReference type="InterPro" id="IPR013189">
    <property type="entry name" value="Glyco_hydro_32_C"/>
</dbReference>
<dbReference type="InterPro" id="IPR023296">
    <property type="entry name" value="Glyco_hydro_beta-prop_sf"/>
</dbReference>
<gene>
    <name evidence="7" type="ORF">ENE75_20295</name>
</gene>
<comment type="caution">
    <text evidence="7">The sequence shown here is derived from an EMBL/GenBank/DDBJ whole genome shotgun (WGS) entry which is preliminary data.</text>
</comment>
<evidence type="ECO:0000313" key="7">
    <source>
        <dbReference type="EMBL" id="RVT49414.1"/>
    </source>
</evidence>
<dbReference type="InterPro" id="IPR001362">
    <property type="entry name" value="Glyco_hydro_32"/>
</dbReference>
<comment type="similarity">
    <text evidence="1 4">Belongs to the glycosyl hydrolase 32 family.</text>
</comment>
<evidence type="ECO:0000256" key="3">
    <source>
        <dbReference type="ARBA" id="ARBA00023295"/>
    </source>
</evidence>